<organism evidence="1 2">
    <name type="scientific">Quercus suber</name>
    <name type="common">Cork oak</name>
    <dbReference type="NCBI Taxonomy" id="58331"/>
    <lineage>
        <taxon>Eukaryota</taxon>
        <taxon>Viridiplantae</taxon>
        <taxon>Streptophyta</taxon>
        <taxon>Embryophyta</taxon>
        <taxon>Tracheophyta</taxon>
        <taxon>Spermatophyta</taxon>
        <taxon>Magnoliopsida</taxon>
        <taxon>eudicotyledons</taxon>
        <taxon>Gunneridae</taxon>
        <taxon>Pentapetalae</taxon>
        <taxon>rosids</taxon>
        <taxon>fabids</taxon>
        <taxon>Fagales</taxon>
        <taxon>Fagaceae</taxon>
        <taxon>Quercus</taxon>
    </lineage>
</organism>
<dbReference type="Proteomes" id="UP000237347">
    <property type="component" value="Unassembled WGS sequence"/>
</dbReference>
<proteinExistence type="predicted"/>
<evidence type="ECO:0000313" key="1">
    <source>
        <dbReference type="EMBL" id="KAK7824708.1"/>
    </source>
</evidence>
<accession>A0AAW0JDD8</accession>
<reference evidence="1 2" key="1">
    <citation type="journal article" date="2018" name="Sci. Data">
        <title>The draft genome sequence of cork oak.</title>
        <authorList>
            <person name="Ramos A.M."/>
            <person name="Usie A."/>
            <person name="Barbosa P."/>
            <person name="Barros P.M."/>
            <person name="Capote T."/>
            <person name="Chaves I."/>
            <person name="Simoes F."/>
            <person name="Abreu I."/>
            <person name="Carrasquinho I."/>
            <person name="Faro C."/>
            <person name="Guimaraes J.B."/>
            <person name="Mendonca D."/>
            <person name="Nobrega F."/>
            <person name="Rodrigues L."/>
            <person name="Saibo N.J.M."/>
            <person name="Varela M.C."/>
            <person name="Egas C."/>
            <person name="Matos J."/>
            <person name="Miguel C.M."/>
            <person name="Oliveira M.M."/>
            <person name="Ricardo C.P."/>
            <person name="Goncalves S."/>
        </authorList>
    </citation>
    <scope>NUCLEOTIDE SEQUENCE [LARGE SCALE GENOMIC DNA]</scope>
    <source>
        <strain evidence="2">cv. HL8</strain>
    </source>
</reference>
<feature type="non-terminal residue" evidence="1">
    <location>
        <position position="1"/>
    </location>
</feature>
<dbReference type="EMBL" id="PKMF04000594">
    <property type="protein sequence ID" value="KAK7824708.1"/>
    <property type="molecule type" value="Genomic_DNA"/>
</dbReference>
<sequence>SSTFEGLNCNRVLSLSVPFSTASLNIFQKLSGSERGRRRNLREGRLNFGGINKCEKVDLGGPCAWVLTPWGVRKLQNVVKLSYVEINHRSFLRQTNRK</sequence>
<gene>
    <name evidence="1" type="ORF">CFP56_034059</name>
</gene>
<keyword evidence="2" id="KW-1185">Reference proteome</keyword>
<name>A0AAW0JDD8_QUESU</name>
<protein>
    <submittedName>
        <fullName evidence="1">Uncharacterized protein</fullName>
    </submittedName>
</protein>
<comment type="caution">
    <text evidence="1">The sequence shown here is derived from an EMBL/GenBank/DDBJ whole genome shotgun (WGS) entry which is preliminary data.</text>
</comment>
<evidence type="ECO:0000313" key="2">
    <source>
        <dbReference type="Proteomes" id="UP000237347"/>
    </source>
</evidence>
<dbReference type="AlphaFoldDB" id="A0AAW0JDD8"/>